<protein>
    <recommendedName>
        <fullName evidence="1">DUF7574 domain-containing protein</fullName>
    </recommendedName>
</protein>
<reference evidence="2" key="1">
    <citation type="journal article" date="2015" name="Nature">
        <title>Complex archaea that bridge the gap between prokaryotes and eukaryotes.</title>
        <authorList>
            <person name="Spang A."/>
            <person name="Saw J.H."/>
            <person name="Jorgensen S.L."/>
            <person name="Zaremba-Niedzwiedzka K."/>
            <person name="Martijn J."/>
            <person name="Lind A.E."/>
            <person name="van Eijk R."/>
            <person name="Schleper C."/>
            <person name="Guy L."/>
            <person name="Ettema T.J."/>
        </authorList>
    </citation>
    <scope>NUCLEOTIDE SEQUENCE</scope>
</reference>
<gene>
    <name evidence="2" type="ORF">LCGC14_3068230</name>
</gene>
<dbReference type="AlphaFoldDB" id="A0A0F8WGT6"/>
<dbReference type="EMBL" id="LAZR01065172">
    <property type="protein sequence ID" value="KKK56067.1"/>
    <property type="molecule type" value="Genomic_DNA"/>
</dbReference>
<comment type="caution">
    <text evidence="2">The sequence shown here is derived from an EMBL/GenBank/DDBJ whole genome shotgun (WGS) entry which is preliminary data.</text>
</comment>
<evidence type="ECO:0000313" key="2">
    <source>
        <dbReference type="EMBL" id="KKK56067.1"/>
    </source>
</evidence>
<organism evidence="2">
    <name type="scientific">marine sediment metagenome</name>
    <dbReference type="NCBI Taxonomy" id="412755"/>
    <lineage>
        <taxon>unclassified sequences</taxon>
        <taxon>metagenomes</taxon>
        <taxon>ecological metagenomes</taxon>
    </lineage>
</organism>
<sequence>MEGHIYCNPESFGLKVFAMAEMEMSWEFSMFVVWVDGEGMLFYAEDSGCSCPIPFEDIGHITQLLRIGDGRFGLQSFYQTLNAWKDWNDG</sequence>
<dbReference type="InterPro" id="IPR055996">
    <property type="entry name" value="DUF7574"/>
</dbReference>
<name>A0A0F8WGT6_9ZZZZ</name>
<proteinExistence type="predicted"/>
<evidence type="ECO:0000259" key="1">
    <source>
        <dbReference type="Pfam" id="PF24459"/>
    </source>
</evidence>
<accession>A0A0F8WGT6</accession>
<feature type="domain" description="DUF7574" evidence="1">
    <location>
        <begin position="5"/>
        <end position="66"/>
    </location>
</feature>
<dbReference type="Pfam" id="PF24459">
    <property type="entry name" value="DUF7574"/>
    <property type="match status" value="1"/>
</dbReference>
<feature type="non-terminal residue" evidence="2">
    <location>
        <position position="90"/>
    </location>
</feature>